<dbReference type="Gene3D" id="1.10.4040.10">
    <property type="entry name" value="Penicillinase repressor domain"/>
    <property type="match status" value="1"/>
</dbReference>
<comment type="caution">
    <text evidence="5">The sequence shown here is derived from an EMBL/GenBank/DDBJ whole genome shotgun (WGS) entry which is preliminary data.</text>
</comment>
<sequence length="128" mass="14556">MKLPQKEVSAAEWEIIHAVWQADEPITVRQVLDQTYPRGEKAYTTVQTLMNILVEKGFLSRRKQGRLNYYTAAIHREEVLRGSLANIAQRMFQGSWGAMASFLVHSVPLTPEELAELKKTLDEQGGDK</sequence>
<dbReference type="InterPro" id="IPR036388">
    <property type="entry name" value="WH-like_DNA-bd_sf"/>
</dbReference>
<dbReference type="InterPro" id="IPR005650">
    <property type="entry name" value="BlaI_family"/>
</dbReference>
<dbReference type="GO" id="GO:0045892">
    <property type="term" value="P:negative regulation of DNA-templated transcription"/>
    <property type="evidence" value="ECO:0007669"/>
    <property type="project" value="InterPro"/>
</dbReference>
<dbReference type="GO" id="GO:0003677">
    <property type="term" value="F:DNA binding"/>
    <property type="evidence" value="ECO:0007669"/>
    <property type="project" value="UniProtKB-KW"/>
</dbReference>
<keyword evidence="4" id="KW-0804">Transcription</keyword>
<organism evidence="5">
    <name type="scientific">marine sediment metagenome</name>
    <dbReference type="NCBI Taxonomy" id="412755"/>
    <lineage>
        <taxon>unclassified sequences</taxon>
        <taxon>metagenomes</taxon>
        <taxon>ecological metagenomes</taxon>
    </lineage>
</organism>
<accession>X1GS65</accession>
<evidence type="ECO:0000256" key="2">
    <source>
        <dbReference type="ARBA" id="ARBA00023015"/>
    </source>
</evidence>
<proteinExistence type="inferred from homology"/>
<keyword evidence="2" id="KW-0805">Transcription regulation</keyword>
<dbReference type="AlphaFoldDB" id="X1GS65"/>
<dbReference type="PIRSF" id="PIRSF019455">
    <property type="entry name" value="CopR_AtkY"/>
    <property type="match status" value="1"/>
</dbReference>
<keyword evidence="3" id="KW-0238">DNA-binding</keyword>
<dbReference type="Pfam" id="PF03965">
    <property type="entry name" value="Penicillinase_R"/>
    <property type="match status" value="1"/>
</dbReference>
<dbReference type="Gene3D" id="1.10.10.10">
    <property type="entry name" value="Winged helix-like DNA-binding domain superfamily/Winged helix DNA-binding domain"/>
    <property type="match status" value="1"/>
</dbReference>
<evidence type="ECO:0000256" key="4">
    <source>
        <dbReference type="ARBA" id="ARBA00023163"/>
    </source>
</evidence>
<dbReference type="EMBL" id="BARU01022832">
    <property type="protein sequence ID" value="GAH47710.1"/>
    <property type="molecule type" value="Genomic_DNA"/>
</dbReference>
<dbReference type="InterPro" id="IPR036390">
    <property type="entry name" value="WH_DNA-bd_sf"/>
</dbReference>
<evidence type="ECO:0000313" key="5">
    <source>
        <dbReference type="EMBL" id="GAH47710.1"/>
    </source>
</evidence>
<evidence type="ECO:0008006" key="6">
    <source>
        <dbReference type="Google" id="ProtNLM"/>
    </source>
</evidence>
<dbReference type="SUPFAM" id="SSF46785">
    <property type="entry name" value="Winged helix' DNA-binding domain"/>
    <property type="match status" value="1"/>
</dbReference>
<comment type="similarity">
    <text evidence="1">Belongs to the BlaI transcriptional regulatory family.</text>
</comment>
<protein>
    <recommendedName>
        <fullName evidence="6">Penicillinase repressor</fullName>
    </recommendedName>
</protein>
<evidence type="ECO:0000256" key="1">
    <source>
        <dbReference type="ARBA" id="ARBA00011046"/>
    </source>
</evidence>
<reference evidence="5" key="1">
    <citation type="journal article" date="2014" name="Front. Microbiol.">
        <title>High frequency of phylogenetically diverse reductive dehalogenase-homologous genes in deep subseafloor sedimentary metagenomes.</title>
        <authorList>
            <person name="Kawai M."/>
            <person name="Futagami T."/>
            <person name="Toyoda A."/>
            <person name="Takaki Y."/>
            <person name="Nishi S."/>
            <person name="Hori S."/>
            <person name="Arai W."/>
            <person name="Tsubouchi T."/>
            <person name="Morono Y."/>
            <person name="Uchiyama I."/>
            <person name="Ito T."/>
            <person name="Fujiyama A."/>
            <person name="Inagaki F."/>
            <person name="Takami H."/>
        </authorList>
    </citation>
    <scope>NUCLEOTIDE SEQUENCE</scope>
    <source>
        <strain evidence="5">Expedition CK06-06</strain>
    </source>
</reference>
<gene>
    <name evidence="5" type="ORF">S03H2_37141</name>
</gene>
<name>X1GS65_9ZZZZ</name>
<evidence type="ECO:0000256" key="3">
    <source>
        <dbReference type="ARBA" id="ARBA00023125"/>
    </source>
</evidence>